<dbReference type="Pfam" id="PF00111">
    <property type="entry name" value="Fer2"/>
    <property type="match status" value="1"/>
</dbReference>
<sequence length="192" mass="20500">MKTYRKNEVVRIELVLNGQRRSGTCEPRTLLSDFLRQDLGATGTHVGCEHGVCGACTVNIDGVAGRSCMTLAVQAEGCRIETVEGLNGGQEGLSDLQEAFRRNHALQCGFCTAGIMMSCTDYLRRNPDPTEAEVREMLSGHLCRCTGYTNIVKAVLETAAERLGRPHAPGLAPDSPGHAGVGDAGQSRLVNA</sequence>
<dbReference type="Proteomes" id="UP001163336">
    <property type="component" value="Chromosome"/>
</dbReference>
<evidence type="ECO:0000256" key="1">
    <source>
        <dbReference type="ARBA" id="ARBA00022714"/>
    </source>
</evidence>
<keyword evidence="3" id="KW-0560">Oxidoreductase</keyword>
<name>A0ABN6TB96_9BURK</name>
<dbReference type="Gene3D" id="3.10.20.30">
    <property type="match status" value="1"/>
</dbReference>
<dbReference type="PROSITE" id="PS00197">
    <property type="entry name" value="2FE2S_FER_1"/>
    <property type="match status" value="1"/>
</dbReference>
<keyword evidence="1" id="KW-0001">2Fe-2S</keyword>
<evidence type="ECO:0000256" key="3">
    <source>
        <dbReference type="ARBA" id="ARBA00023002"/>
    </source>
</evidence>
<evidence type="ECO:0000313" key="8">
    <source>
        <dbReference type="EMBL" id="BDT59482.1"/>
    </source>
</evidence>
<evidence type="ECO:0000256" key="5">
    <source>
        <dbReference type="ARBA" id="ARBA00023014"/>
    </source>
</evidence>
<evidence type="ECO:0000313" key="9">
    <source>
        <dbReference type="Proteomes" id="UP001163336"/>
    </source>
</evidence>
<keyword evidence="2" id="KW-0479">Metal-binding</keyword>
<dbReference type="SUPFAM" id="SSF54292">
    <property type="entry name" value="2Fe-2S ferredoxin-like"/>
    <property type="match status" value="1"/>
</dbReference>
<dbReference type="EMBL" id="AP026966">
    <property type="protein sequence ID" value="BDT59482.1"/>
    <property type="molecule type" value="Genomic_DNA"/>
</dbReference>
<evidence type="ECO:0000256" key="4">
    <source>
        <dbReference type="ARBA" id="ARBA00023004"/>
    </source>
</evidence>
<protein>
    <submittedName>
        <fullName evidence="8">(2Fe-2S)-binding protein</fullName>
    </submittedName>
</protein>
<feature type="region of interest" description="Disordered" evidence="6">
    <location>
        <begin position="165"/>
        <end position="192"/>
    </location>
</feature>
<dbReference type="SUPFAM" id="SSF47741">
    <property type="entry name" value="CO dehydrogenase ISP C-domain like"/>
    <property type="match status" value="1"/>
</dbReference>
<dbReference type="PANTHER" id="PTHR44379:SF5">
    <property type="entry name" value="OXIDOREDUCTASE WITH IRON-SULFUR SUBUNIT"/>
    <property type="match status" value="1"/>
</dbReference>
<keyword evidence="9" id="KW-1185">Reference proteome</keyword>
<dbReference type="RefSeq" id="WP_281908194.1">
    <property type="nucleotide sequence ID" value="NZ_AP026966.1"/>
</dbReference>
<evidence type="ECO:0000256" key="6">
    <source>
        <dbReference type="SAM" id="MobiDB-lite"/>
    </source>
</evidence>
<reference evidence="8" key="1">
    <citation type="submission" date="2022-11" db="EMBL/GenBank/DDBJ databases">
        <title>Isolation and characterization of PLA-degrading bacterium Massilia sp. from Antarctic soil.</title>
        <authorList>
            <person name="Sato K."/>
            <person name="Gomez-Fuentes C."/>
            <person name="Ahmad S.A."/>
            <person name="Zulkharnain A."/>
        </authorList>
    </citation>
    <scope>NUCLEOTIDE SEQUENCE</scope>
    <source>
        <strain evidence="8">N-3</strain>
    </source>
</reference>
<dbReference type="CDD" id="cd00207">
    <property type="entry name" value="fer2"/>
    <property type="match status" value="1"/>
</dbReference>
<evidence type="ECO:0000259" key="7">
    <source>
        <dbReference type="PROSITE" id="PS51085"/>
    </source>
</evidence>
<accession>A0ABN6TB96</accession>
<dbReference type="Pfam" id="PF01799">
    <property type="entry name" value="Fer2_2"/>
    <property type="match status" value="1"/>
</dbReference>
<keyword evidence="5" id="KW-0411">Iron-sulfur</keyword>
<evidence type="ECO:0000256" key="2">
    <source>
        <dbReference type="ARBA" id="ARBA00022723"/>
    </source>
</evidence>
<dbReference type="InterPro" id="IPR036884">
    <property type="entry name" value="2Fe-2S-bd_dom_sf"/>
</dbReference>
<organism evidence="8 9">
    <name type="scientific">Massilia varians</name>
    <dbReference type="NCBI Taxonomy" id="457921"/>
    <lineage>
        <taxon>Bacteria</taxon>
        <taxon>Pseudomonadati</taxon>
        <taxon>Pseudomonadota</taxon>
        <taxon>Betaproteobacteria</taxon>
        <taxon>Burkholderiales</taxon>
        <taxon>Oxalobacteraceae</taxon>
        <taxon>Telluria group</taxon>
        <taxon>Massilia</taxon>
    </lineage>
</organism>
<proteinExistence type="predicted"/>
<gene>
    <name evidence="8" type="ORF">MasN3_29760</name>
</gene>
<dbReference type="InterPro" id="IPR001041">
    <property type="entry name" value="2Fe-2S_ferredoxin-type"/>
</dbReference>
<keyword evidence="4" id="KW-0408">Iron</keyword>
<dbReference type="Gene3D" id="1.10.150.120">
    <property type="entry name" value="[2Fe-2S]-binding domain"/>
    <property type="match status" value="1"/>
</dbReference>
<dbReference type="InterPro" id="IPR002888">
    <property type="entry name" value="2Fe-2S-bd"/>
</dbReference>
<dbReference type="InterPro" id="IPR006058">
    <property type="entry name" value="2Fe2S_fd_BS"/>
</dbReference>
<dbReference type="InterPro" id="IPR051452">
    <property type="entry name" value="Diverse_Oxidoreductases"/>
</dbReference>
<feature type="domain" description="2Fe-2S ferredoxin-type" evidence="7">
    <location>
        <begin position="10"/>
        <end position="86"/>
    </location>
</feature>
<dbReference type="InterPro" id="IPR036010">
    <property type="entry name" value="2Fe-2S_ferredoxin-like_sf"/>
</dbReference>
<dbReference type="InterPro" id="IPR012675">
    <property type="entry name" value="Beta-grasp_dom_sf"/>
</dbReference>
<dbReference type="PANTHER" id="PTHR44379">
    <property type="entry name" value="OXIDOREDUCTASE WITH IRON-SULFUR SUBUNIT"/>
    <property type="match status" value="1"/>
</dbReference>
<dbReference type="PROSITE" id="PS51085">
    <property type="entry name" value="2FE2S_FER_2"/>
    <property type="match status" value="1"/>
</dbReference>